<dbReference type="GO" id="GO:0016887">
    <property type="term" value="F:ATP hydrolysis activity"/>
    <property type="evidence" value="ECO:0007669"/>
    <property type="project" value="InterPro"/>
</dbReference>
<dbReference type="InterPro" id="IPR027417">
    <property type="entry name" value="P-loop_NTPase"/>
</dbReference>
<keyword evidence="1" id="KW-0677">Repeat</keyword>
<reference evidence="4" key="2">
    <citation type="submission" date="2024-10" db="UniProtKB">
        <authorList>
            <consortium name="EnsemblProtists"/>
        </authorList>
    </citation>
    <scope>IDENTIFICATION</scope>
</reference>
<dbReference type="eggNOG" id="KOG0066">
    <property type="taxonomic scope" value="Eukaryota"/>
</dbReference>
<dbReference type="PaxDb" id="2903-EOD22560"/>
<evidence type="ECO:0000256" key="2">
    <source>
        <dbReference type="SAM" id="MobiDB-lite"/>
    </source>
</evidence>
<dbReference type="InterPro" id="IPR050611">
    <property type="entry name" value="ABCF"/>
</dbReference>
<dbReference type="HOGENOM" id="CLU_1559331_0_0_1"/>
<name>A0A0D3JGC5_EMIH1</name>
<evidence type="ECO:0000313" key="4">
    <source>
        <dbReference type="EnsemblProtists" id="EOD22560"/>
    </source>
</evidence>
<evidence type="ECO:0000313" key="5">
    <source>
        <dbReference type="Proteomes" id="UP000013827"/>
    </source>
</evidence>
<evidence type="ECO:0000259" key="3">
    <source>
        <dbReference type="Pfam" id="PF00005"/>
    </source>
</evidence>
<dbReference type="KEGG" id="ehx:EMIHUDRAFT_116655"/>
<organism evidence="4 5">
    <name type="scientific">Emiliania huxleyi (strain CCMP1516)</name>
    <dbReference type="NCBI Taxonomy" id="280463"/>
    <lineage>
        <taxon>Eukaryota</taxon>
        <taxon>Haptista</taxon>
        <taxon>Haptophyta</taxon>
        <taxon>Prymnesiophyceae</taxon>
        <taxon>Isochrysidales</taxon>
        <taxon>Noelaerhabdaceae</taxon>
        <taxon>Emiliania</taxon>
    </lineage>
</organism>
<dbReference type="PANTHER" id="PTHR19211">
    <property type="entry name" value="ATP-BINDING TRANSPORT PROTEIN-RELATED"/>
    <property type="match status" value="1"/>
</dbReference>
<dbReference type="Proteomes" id="UP000013827">
    <property type="component" value="Unassembled WGS sequence"/>
</dbReference>
<feature type="region of interest" description="Disordered" evidence="2">
    <location>
        <begin position="57"/>
        <end position="76"/>
    </location>
</feature>
<sequence length="172" mass="17773">MSEDEDEDASKLAALQAELATLRLKAKEGGKLSGKDKRQLKKLEAAEERWKEYAAVAAPSADGDEGSSGGAIGSQFVATSDGGSRVVQSASSLGDGLEIPSFSIRAGSVELFTNARLSLKKGRKYGFLGPNGRGKSTLLAHIANRALANIPAGLSILLVAQEARASSASAVE</sequence>
<keyword evidence="5" id="KW-1185">Reference proteome</keyword>
<dbReference type="Gene3D" id="3.40.50.300">
    <property type="entry name" value="P-loop containing nucleotide triphosphate hydrolases"/>
    <property type="match status" value="1"/>
</dbReference>
<dbReference type="Pfam" id="PF00005">
    <property type="entry name" value="ABC_tran"/>
    <property type="match status" value="1"/>
</dbReference>
<evidence type="ECO:0000256" key="1">
    <source>
        <dbReference type="ARBA" id="ARBA00022737"/>
    </source>
</evidence>
<feature type="domain" description="ABC transporter" evidence="3">
    <location>
        <begin position="113"/>
        <end position="145"/>
    </location>
</feature>
<proteinExistence type="predicted"/>
<dbReference type="InterPro" id="IPR003439">
    <property type="entry name" value="ABC_transporter-like_ATP-bd"/>
</dbReference>
<dbReference type="PANTHER" id="PTHR19211:SF14">
    <property type="entry name" value="ATP-BINDING CASSETTE SUB-FAMILY F MEMBER 1"/>
    <property type="match status" value="1"/>
</dbReference>
<protein>
    <recommendedName>
        <fullName evidence="3">ABC transporter domain-containing protein</fullName>
    </recommendedName>
</protein>
<dbReference type="RefSeq" id="XP_005774989.1">
    <property type="nucleotide sequence ID" value="XM_005774932.1"/>
</dbReference>
<dbReference type="EnsemblProtists" id="EOD22560">
    <property type="protein sequence ID" value="EOD22560"/>
    <property type="gene ID" value="EMIHUDRAFT_116655"/>
</dbReference>
<dbReference type="GeneID" id="17268135"/>
<dbReference type="AlphaFoldDB" id="A0A0D3JGC5"/>
<dbReference type="SUPFAM" id="SSF52540">
    <property type="entry name" value="P-loop containing nucleoside triphosphate hydrolases"/>
    <property type="match status" value="1"/>
</dbReference>
<dbReference type="STRING" id="2903.R1E750"/>
<accession>A0A0D3JGC5</accession>
<dbReference type="GO" id="GO:0005524">
    <property type="term" value="F:ATP binding"/>
    <property type="evidence" value="ECO:0007669"/>
    <property type="project" value="InterPro"/>
</dbReference>
<reference evidence="5" key="1">
    <citation type="journal article" date="2013" name="Nature">
        <title>Pan genome of the phytoplankton Emiliania underpins its global distribution.</title>
        <authorList>
            <person name="Read B.A."/>
            <person name="Kegel J."/>
            <person name="Klute M.J."/>
            <person name="Kuo A."/>
            <person name="Lefebvre S.C."/>
            <person name="Maumus F."/>
            <person name="Mayer C."/>
            <person name="Miller J."/>
            <person name="Monier A."/>
            <person name="Salamov A."/>
            <person name="Young J."/>
            <person name="Aguilar M."/>
            <person name="Claverie J.M."/>
            <person name="Frickenhaus S."/>
            <person name="Gonzalez K."/>
            <person name="Herman E.K."/>
            <person name="Lin Y.C."/>
            <person name="Napier J."/>
            <person name="Ogata H."/>
            <person name="Sarno A.F."/>
            <person name="Shmutz J."/>
            <person name="Schroeder D."/>
            <person name="de Vargas C."/>
            <person name="Verret F."/>
            <person name="von Dassow P."/>
            <person name="Valentin K."/>
            <person name="Van de Peer Y."/>
            <person name="Wheeler G."/>
            <person name="Dacks J.B."/>
            <person name="Delwiche C.F."/>
            <person name="Dyhrman S.T."/>
            <person name="Glockner G."/>
            <person name="John U."/>
            <person name="Richards T."/>
            <person name="Worden A.Z."/>
            <person name="Zhang X."/>
            <person name="Grigoriev I.V."/>
            <person name="Allen A.E."/>
            <person name="Bidle K."/>
            <person name="Borodovsky M."/>
            <person name="Bowler C."/>
            <person name="Brownlee C."/>
            <person name="Cock J.M."/>
            <person name="Elias M."/>
            <person name="Gladyshev V.N."/>
            <person name="Groth M."/>
            <person name="Guda C."/>
            <person name="Hadaegh A."/>
            <person name="Iglesias-Rodriguez M.D."/>
            <person name="Jenkins J."/>
            <person name="Jones B.M."/>
            <person name="Lawson T."/>
            <person name="Leese F."/>
            <person name="Lindquist E."/>
            <person name="Lobanov A."/>
            <person name="Lomsadze A."/>
            <person name="Malik S.B."/>
            <person name="Marsh M.E."/>
            <person name="Mackinder L."/>
            <person name="Mock T."/>
            <person name="Mueller-Roeber B."/>
            <person name="Pagarete A."/>
            <person name="Parker M."/>
            <person name="Probert I."/>
            <person name="Quesneville H."/>
            <person name="Raines C."/>
            <person name="Rensing S.A."/>
            <person name="Riano-Pachon D.M."/>
            <person name="Richier S."/>
            <person name="Rokitta S."/>
            <person name="Shiraiwa Y."/>
            <person name="Soanes D.M."/>
            <person name="van der Giezen M."/>
            <person name="Wahlund T.M."/>
            <person name="Williams B."/>
            <person name="Wilson W."/>
            <person name="Wolfe G."/>
            <person name="Wurch L.L."/>
        </authorList>
    </citation>
    <scope>NUCLEOTIDE SEQUENCE</scope>
</reference>